<dbReference type="InterPro" id="IPR012338">
    <property type="entry name" value="Beta-lactam/transpept-like"/>
</dbReference>
<accession>W7YXY1</accession>
<dbReference type="EMBL" id="BAVZ01000012">
    <property type="protein sequence ID" value="GAF09531.1"/>
    <property type="molecule type" value="Genomic_DNA"/>
</dbReference>
<dbReference type="AlphaFoldDB" id="W7YXY1"/>
<dbReference type="PANTHER" id="PTHR43283">
    <property type="entry name" value="BETA-LACTAMASE-RELATED"/>
    <property type="match status" value="1"/>
</dbReference>
<proteinExistence type="predicted"/>
<reference evidence="2 3" key="1">
    <citation type="journal article" date="2014" name="Genome Announc.">
        <title>Draft Genome Sequence of Paenibacillus pini JCM 16418T, Isolated from the Rhizosphere of Pine Tree.</title>
        <authorList>
            <person name="Yuki M."/>
            <person name="Oshima K."/>
            <person name="Suda W."/>
            <person name="Oshida Y."/>
            <person name="Kitamura K."/>
            <person name="Iida Y."/>
            <person name="Hattori M."/>
            <person name="Ohkuma M."/>
        </authorList>
    </citation>
    <scope>NUCLEOTIDE SEQUENCE [LARGE SCALE GENOMIC DNA]</scope>
    <source>
        <strain evidence="2 3">JCM 16418</strain>
    </source>
</reference>
<name>W7YXY1_9BACL</name>
<evidence type="ECO:0000259" key="1">
    <source>
        <dbReference type="Pfam" id="PF00144"/>
    </source>
</evidence>
<dbReference type="Pfam" id="PF00144">
    <property type="entry name" value="Beta-lactamase"/>
    <property type="match status" value="1"/>
</dbReference>
<dbReference type="eggNOG" id="COG1680">
    <property type="taxonomic scope" value="Bacteria"/>
</dbReference>
<dbReference type="Gene3D" id="3.40.710.10">
    <property type="entry name" value="DD-peptidase/beta-lactamase superfamily"/>
    <property type="match status" value="1"/>
</dbReference>
<dbReference type="SUPFAM" id="SSF56601">
    <property type="entry name" value="beta-lactamase/transpeptidase-like"/>
    <property type="match status" value="1"/>
</dbReference>
<gene>
    <name evidence="2" type="ORF">JCM16418_3674</name>
</gene>
<organism evidence="2 3">
    <name type="scientific">Paenibacillus pini JCM 16418</name>
    <dbReference type="NCBI Taxonomy" id="1236976"/>
    <lineage>
        <taxon>Bacteria</taxon>
        <taxon>Bacillati</taxon>
        <taxon>Bacillota</taxon>
        <taxon>Bacilli</taxon>
        <taxon>Bacillales</taxon>
        <taxon>Paenibacillaceae</taxon>
        <taxon>Paenibacillus</taxon>
    </lineage>
</organism>
<dbReference type="STRING" id="1236976.JCM16418_3674"/>
<comment type="caution">
    <text evidence="2">The sequence shown here is derived from an EMBL/GenBank/DDBJ whole genome shotgun (WGS) entry which is preliminary data.</text>
</comment>
<dbReference type="Proteomes" id="UP000019364">
    <property type="component" value="Unassembled WGS sequence"/>
</dbReference>
<sequence>MKDPLLLMASPSLRIPSMTADMQDHTDHMHSEAFDMTHHHILKHYPKMHSFLIVRGGKLIFERYYNGHEREKLNDLRSATKSFTSILAGIAVERNELPALDDQVLAVLSKYTTRKTDPLLQETLTLRRLLTMTTGLEWQTGNKLGEPLIHRFHRSKNWLSYALSLPVVQDNVGTFQYRSVDSHLISALLTECCGLDAFSYAREHLFGPLGIDYAAWTPSPEGHSMGHIGLFLTSRDMAKFGLCCLQGGVWQGKQVIPEAWLEQALTSHIEGYPAYGDYGFQWWNGKMNGQPFACAHGHGGQQIYLFPKSDTVVVFTADSRVSRWKNPRPLLQQYILNALE</sequence>
<keyword evidence="3" id="KW-1185">Reference proteome</keyword>
<dbReference type="RefSeq" id="WP_036651113.1">
    <property type="nucleotide sequence ID" value="NZ_BAVZ01000012.1"/>
</dbReference>
<feature type="domain" description="Beta-lactamase-related" evidence="1">
    <location>
        <begin position="50"/>
        <end position="319"/>
    </location>
</feature>
<protein>
    <submittedName>
        <fullName evidence="2">Beta-lactamase class C and other penicillin binding proteins</fullName>
    </submittedName>
</protein>
<dbReference type="InterPro" id="IPR050789">
    <property type="entry name" value="Diverse_Enzym_Activities"/>
</dbReference>
<evidence type="ECO:0000313" key="2">
    <source>
        <dbReference type="EMBL" id="GAF09531.1"/>
    </source>
</evidence>
<evidence type="ECO:0000313" key="3">
    <source>
        <dbReference type="Proteomes" id="UP000019364"/>
    </source>
</evidence>
<dbReference type="PANTHER" id="PTHR43283:SF7">
    <property type="entry name" value="BETA-LACTAMASE-RELATED DOMAIN-CONTAINING PROTEIN"/>
    <property type="match status" value="1"/>
</dbReference>
<dbReference type="InterPro" id="IPR001466">
    <property type="entry name" value="Beta-lactam-related"/>
</dbReference>